<feature type="domain" description="C2" evidence="4">
    <location>
        <begin position="249"/>
        <end position="365"/>
    </location>
</feature>
<dbReference type="InterPro" id="IPR046341">
    <property type="entry name" value="SET_dom_sf"/>
</dbReference>
<evidence type="ECO:0000256" key="3">
    <source>
        <dbReference type="SAM" id="Phobius"/>
    </source>
</evidence>
<dbReference type="Pfam" id="PF21549">
    <property type="entry name" value="PRDM2_PR"/>
    <property type="match status" value="1"/>
</dbReference>
<protein>
    <submittedName>
        <fullName evidence="7">PR domain zinc finger protein 15</fullName>
    </submittedName>
</protein>
<keyword evidence="3" id="KW-0472">Membrane</keyword>
<evidence type="ECO:0000256" key="2">
    <source>
        <dbReference type="SAM" id="MobiDB-lite"/>
    </source>
</evidence>
<feature type="region of interest" description="Disordered" evidence="2">
    <location>
        <begin position="868"/>
        <end position="913"/>
    </location>
</feature>
<dbReference type="InterPro" id="IPR013087">
    <property type="entry name" value="Znf_C2H2_type"/>
</dbReference>
<feature type="compositionally biased region" description="Basic residues" evidence="2">
    <location>
        <begin position="982"/>
        <end position="992"/>
    </location>
</feature>
<dbReference type="Gene3D" id="3.30.160.60">
    <property type="entry name" value="Classic Zinc Finger"/>
    <property type="match status" value="10"/>
</dbReference>
<feature type="region of interest" description="Disordered" evidence="2">
    <location>
        <begin position="1833"/>
        <end position="1859"/>
    </location>
</feature>
<feature type="domain" description="C2H2-type" evidence="5">
    <location>
        <begin position="1493"/>
        <end position="1520"/>
    </location>
</feature>
<dbReference type="InterPro" id="IPR036236">
    <property type="entry name" value="Znf_C2H2_sf"/>
</dbReference>
<dbReference type="PROSITE" id="PS50280">
    <property type="entry name" value="SET"/>
    <property type="match status" value="1"/>
</dbReference>
<feature type="domain" description="C2H2-type" evidence="5">
    <location>
        <begin position="1152"/>
        <end position="1170"/>
    </location>
</feature>
<dbReference type="Pfam" id="PF00096">
    <property type="entry name" value="zf-C2H2"/>
    <property type="match status" value="7"/>
</dbReference>
<keyword evidence="1" id="KW-0479">Metal-binding</keyword>
<evidence type="ECO:0000259" key="4">
    <source>
        <dbReference type="PROSITE" id="PS50004"/>
    </source>
</evidence>
<feature type="domain" description="C2H2-type" evidence="5">
    <location>
        <begin position="1091"/>
        <end position="1113"/>
    </location>
</feature>
<feature type="domain" description="C2H2-type" evidence="5">
    <location>
        <begin position="1282"/>
        <end position="1309"/>
    </location>
</feature>
<dbReference type="Gene3D" id="2.60.40.150">
    <property type="entry name" value="C2 domain"/>
    <property type="match status" value="1"/>
</dbReference>
<dbReference type="SMART" id="SM00355">
    <property type="entry name" value="ZnF_C2H2"/>
    <property type="match status" value="17"/>
</dbReference>
<feature type="domain" description="C2H2-type" evidence="5">
    <location>
        <begin position="1118"/>
        <end position="1146"/>
    </location>
</feature>
<dbReference type="Pfam" id="PF00168">
    <property type="entry name" value="C2"/>
    <property type="match status" value="1"/>
</dbReference>
<organism evidence="7 8">
    <name type="scientific">Willisornis vidua</name>
    <name type="common">Xingu scale-backed antbird</name>
    <dbReference type="NCBI Taxonomy" id="1566151"/>
    <lineage>
        <taxon>Eukaryota</taxon>
        <taxon>Metazoa</taxon>
        <taxon>Chordata</taxon>
        <taxon>Craniata</taxon>
        <taxon>Vertebrata</taxon>
        <taxon>Euteleostomi</taxon>
        <taxon>Archelosauria</taxon>
        <taxon>Archosauria</taxon>
        <taxon>Dinosauria</taxon>
        <taxon>Saurischia</taxon>
        <taxon>Theropoda</taxon>
        <taxon>Coelurosauria</taxon>
        <taxon>Aves</taxon>
        <taxon>Neognathae</taxon>
        <taxon>Neoaves</taxon>
        <taxon>Telluraves</taxon>
        <taxon>Australaves</taxon>
        <taxon>Passeriformes</taxon>
        <taxon>Thamnophilidae</taxon>
        <taxon>Willisornis</taxon>
    </lineage>
</organism>
<evidence type="ECO:0000313" key="8">
    <source>
        <dbReference type="Proteomes" id="UP001145742"/>
    </source>
</evidence>
<dbReference type="InterPro" id="IPR035892">
    <property type="entry name" value="C2_domain_sf"/>
</dbReference>
<feature type="domain" description="C2H2-type" evidence="5">
    <location>
        <begin position="1179"/>
        <end position="1206"/>
    </location>
</feature>
<gene>
    <name evidence="7" type="primary">PRDM15</name>
    <name evidence="7" type="ORF">WISP_50688</name>
</gene>
<dbReference type="InterPro" id="IPR044409">
    <property type="entry name" value="PRDM15_PR-SET"/>
</dbReference>
<dbReference type="PROSITE" id="PS50157">
    <property type="entry name" value="ZINC_FINGER_C2H2_2"/>
    <property type="match status" value="15"/>
</dbReference>
<dbReference type="InterPro" id="IPR039934">
    <property type="entry name" value="C2CD2/C2CD2L"/>
</dbReference>
<evidence type="ECO:0000259" key="6">
    <source>
        <dbReference type="PROSITE" id="PS50280"/>
    </source>
</evidence>
<accession>A0ABQ9DIY7</accession>
<comment type="caution">
    <text evidence="7">The sequence shown here is derived from an EMBL/GenBank/DDBJ whole genome shotgun (WGS) entry which is preliminary data.</text>
</comment>
<dbReference type="CDD" id="cd21682">
    <property type="entry name" value="SMP_C2CD2"/>
    <property type="match status" value="1"/>
</dbReference>
<dbReference type="SUPFAM" id="SSF57667">
    <property type="entry name" value="beta-beta-alpha zinc fingers"/>
    <property type="match status" value="8"/>
</dbReference>
<keyword evidence="1" id="KW-0862">Zinc</keyword>
<keyword evidence="8" id="KW-1185">Reference proteome</keyword>
<dbReference type="InterPro" id="IPR001214">
    <property type="entry name" value="SET_dom"/>
</dbReference>
<name>A0ABQ9DIY7_9PASS</name>
<dbReference type="Pfam" id="PF23573">
    <property type="entry name" value="zf-C2H2_PRDM15"/>
    <property type="match status" value="1"/>
</dbReference>
<feature type="region of interest" description="Disordered" evidence="2">
    <location>
        <begin position="1323"/>
        <end position="1342"/>
    </location>
</feature>
<dbReference type="Pfam" id="PF18696">
    <property type="entry name" value="SMP_C2CD2L"/>
    <property type="match status" value="1"/>
</dbReference>
<feature type="domain" description="C2H2-type" evidence="5">
    <location>
        <begin position="1255"/>
        <end position="1282"/>
    </location>
</feature>
<sequence length="1859" mass="207571">MAWVPGGLAELRWGALVALFVAALATLAVYLVQYALLALRRRRPRPLPAPGPAAPRDELREEGDSVLAWALSRGSWRRQWRRAWVAALRAEAAERADSPLLMFEEDDPPEPLELAVKEVISVVKSAEEKVVSCNVVGESVKFIVAVSQPSPAAAKAQSYSVKLSPVHLQLRLSVKDKGEDAKVEWFLVNTDEINFEIQPAVQEGQTAGTCAISETLRDVLKNLFSSASPSVVLSVRPADTKEVQNVQNTSLLPQGTSPPKPPRAHELKLLVKNIAVNLTHHRAAGSTDLVCIVQLNDPMQKFSSSVAKNAAHPFWKEEFIFELSAKSKALQLQIVEDGKMDGPLSTKVTVPLDLFRKQPSGQQSFALHGGTIEGSSEPGTGLGSISAEFSFIEPNELKTRQVSSPVLATKVEKDRTVMPCGTVVTTVTAVRTKPRLEGRASPLSTELLVLNGTDPVAEAAIRQLSESAKQKLKSPRKKSTIIISGVSKTSLSQDSEASLMMDYAAAMDSSCKEAEPPTVEEAVAKITSDERLSLGAAETAPDTDPQQSTHKAWGLENGSQHWDTSTLLDQTSEEISGSSLSVSESGSMKKSKGGILKKGAKLFFRRQHHQKDPGMSQSHNDLVYLQQPLADVTRKKGGTLSRILSKKLLSRNKSKSKLNGCEDCGQYHDSECPELGPVVTVKDSFVLSRASLGYWTIDLKAEFKIDCVTEKCIYFPEEFTADIRSSLPSNLEIRQLEDGTEGVFALTQLVKRTQFGPFECKRVLKLEKESEFPLKVFQKDGPLVYFDTTNEDDCNWMMMVRPATEYEHQNLTAFQHDNDIYFTTCQDIPPGTELRVWYAAFYAKKMEKPVLKQVTSVANDTCLAVMESDREGNKVSSKPSSAVLPHKKTKKSSISAADPAVNTPEGSGTAEAKPNQWTCKVCSSAFQEPQLLTEHLLSHLEQAKGAPQPSPNDAVAEKAVEAPPTDQPVPSDAASASTDSRRKARRGRKAKTAKAETPLVDEEKDPAGEHVADVPAEVPPEEVALPPAAEERIMDLVLGKMPSTTNSISSVTNRFAHHQNTMSLKRSLILSSRHGIRRKLIKQLGEHKRVYQCSICSKIFQNSSNLSRHIRSHGDKLFKCEECAKLFSRKESLKQHVSYKHSRNEVDSEYRYKCTTCEKAFRIESALEFHNCRTDDKTFQCEMCFRFFSTNSNLSKHKKKHGDKKFACEICNKMFYRKDVMLDHQRRHLEGVRRVKREDFEHSTENMVRYKKEPSGCPVCGKVFSCRSNMNKHLLTHGDKKYTCEICGRKFFRVDVLRDHIHVHFKDIALMDDHQREEFIGKIGISSEENDDNSDESADSEPHKYSCKRCQLTFGRGKEYLKHIMDVHKEKGYGCSICNRRFALKATYHAHMVIHRENLPDPNVQKYIHPCEICGRIFNSIGNLERHKLIHTGVKSHACEQCGKSFARKDMLKEHMRVHDNIREYLCAECGKGMKTKHALRHHMKLHKGIKEYECKECHRKFAQKVNMLKHYKRHTGIKDFMCELCGKTFSERNTMETHKLIHTVGKQWTCSVCDKKYVTDYMLQKHIQLTHDKVEAQSCQLCGTKVSTRASMSRHMRRKHPEILSVRIDDLEQLPETTTIDASSIGIVQPELALEQGELPEGKQHIKTPKRGQKRKQKSGEEEEAQVPEDPAFSEYTEKEGEFTGNVGDETNSAVQSIQQVVVTLGDPNVTAPSSSVGLTNITVTPITTAAGTQFTNLQPVAVSHLSAPERQLQLDNSILTVTFDTVSGSAMLHNRQNDIQIQPQPEAANPQSVAHFINLTTLVNSIAPLGNQISEQHPLAWRSVPQTDVLQPQAPAAQQQPGQQPVQTEQQQQMYSY</sequence>
<dbReference type="PROSITE" id="PS50004">
    <property type="entry name" value="C2"/>
    <property type="match status" value="1"/>
</dbReference>
<dbReference type="PROSITE" id="PS00028">
    <property type="entry name" value="ZINC_FINGER_C2H2_1"/>
    <property type="match status" value="16"/>
</dbReference>
<feature type="domain" description="C2H2-type" evidence="5">
    <location>
        <begin position="1206"/>
        <end position="1228"/>
    </location>
</feature>
<keyword evidence="3" id="KW-1133">Transmembrane helix</keyword>
<evidence type="ECO:0000313" key="7">
    <source>
        <dbReference type="EMBL" id="KAJ7420053.1"/>
    </source>
</evidence>
<dbReference type="EMBL" id="WHWB01033415">
    <property type="protein sequence ID" value="KAJ7420053.1"/>
    <property type="molecule type" value="Genomic_DNA"/>
</dbReference>
<feature type="region of interest" description="Disordered" evidence="2">
    <location>
        <begin position="942"/>
        <end position="1007"/>
    </location>
</feature>
<dbReference type="Gene3D" id="2.170.270.10">
    <property type="entry name" value="SET domain"/>
    <property type="match status" value="1"/>
</dbReference>
<dbReference type="InterPro" id="IPR000008">
    <property type="entry name" value="C2_dom"/>
</dbReference>
<feature type="domain" description="SET" evidence="6">
    <location>
        <begin position="729"/>
        <end position="839"/>
    </location>
</feature>
<reference evidence="7" key="1">
    <citation type="submission" date="2019-10" db="EMBL/GenBank/DDBJ databases">
        <authorList>
            <person name="Soares A.E.R."/>
            <person name="Aleixo A."/>
            <person name="Schneider P."/>
            <person name="Miyaki C.Y."/>
            <person name="Schneider M.P."/>
            <person name="Mello C."/>
            <person name="Vasconcelos A.T.R."/>
        </authorList>
    </citation>
    <scope>NUCLEOTIDE SEQUENCE</scope>
    <source>
        <tissue evidence="7">Muscle</tissue>
    </source>
</reference>
<feature type="domain" description="C2H2-type" evidence="5">
    <location>
        <begin position="1465"/>
        <end position="1492"/>
    </location>
</feature>
<dbReference type="PANTHER" id="PTHR21119:SF7">
    <property type="entry name" value="C2 DOMAIN-CONTAINING PROTEIN 2"/>
    <property type="match status" value="1"/>
</dbReference>
<evidence type="ECO:0000256" key="1">
    <source>
        <dbReference type="PROSITE-ProRule" id="PRU00042"/>
    </source>
</evidence>
<dbReference type="CDD" id="cd19199">
    <property type="entry name" value="PR-SET_PRDM15"/>
    <property type="match status" value="1"/>
</dbReference>
<proteinExistence type="predicted"/>
<dbReference type="InterPro" id="IPR059126">
    <property type="entry name" value="zf-C2H2_PRDM15"/>
</dbReference>
<feature type="compositionally biased region" description="Basic residues" evidence="2">
    <location>
        <begin position="1646"/>
        <end position="1658"/>
    </location>
</feature>
<keyword evidence="3" id="KW-0812">Transmembrane</keyword>
<keyword evidence="1" id="KW-0863">Zinc-finger</keyword>
<dbReference type="PANTHER" id="PTHR21119">
    <property type="entry name" value="C2 DOMAIN-CONTAINING PROTEIN"/>
    <property type="match status" value="1"/>
</dbReference>
<feature type="domain" description="C2H2-type" evidence="5">
    <location>
        <begin position="917"/>
        <end position="944"/>
    </location>
</feature>
<feature type="domain" description="C2H2-type" evidence="5">
    <location>
        <begin position="1437"/>
        <end position="1464"/>
    </location>
</feature>
<dbReference type="InterPro" id="IPR040885">
    <property type="entry name" value="SMP_C2CD2L"/>
</dbReference>
<evidence type="ECO:0000259" key="5">
    <source>
        <dbReference type="PROSITE" id="PS50157"/>
    </source>
</evidence>
<feature type="domain" description="C2H2-type" evidence="5">
    <location>
        <begin position="1549"/>
        <end position="1577"/>
    </location>
</feature>
<feature type="region of interest" description="Disordered" evidence="2">
    <location>
        <begin position="1635"/>
        <end position="1677"/>
    </location>
</feature>
<feature type="region of interest" description="Disordered" evidence="2">
    <location>
        <begin position="537"/>
        <end position="557"/>
    </location>
</feature>
<feature type="compositionally biased region" description="Acidic residues" evidence="2">
    <location>
        <begin position="1328"/>
        <end position="1339"/>
    </location>
</feature>
<feature type="domain" description="C2H2-type" evidence="5">
    <location>
        <begin position="1521"/>
        <end position="1548"/>
    </location>
</feature>
<dbReference type="SUPFAM" id="SSF49562">
    <property type="entry name" value="C2 domain (Calcium/lipid-binding domain, CaLB)"/>
    <property type="match status" value="1"/>
</dbReference>
<feature type="transmembrane region" description="Helical" evidence="3">
    <location>
        <begin position="13"/>
        <end position="37"/>
    </location>
</feature>
<dbReference type="Proteomes" id="UP001145742">
    <property type="component" value="Unassembled WGS sequence"/>
</dbReference>
<feature type="domain" description="C2H2-type" evidence="5">
    <location>
        <begin position="1373"/>
        <end position="1400"/>
    </location>
</feature>
<feature type="domain" description="C2H2-type" evidence="5">
    <location>
        <begin position="1409"/>
        <end position="1436"/>
    </location>
</feature>